<evidence type="ECO:0000313" key="1">
    <source>
        <dbReference type="EMBL" id="EHM43736.1"/>
    </source>
</evidence>
<accession>G9Y591</accession>
<comment type="caution">
    <text evidence="1">The sequence shown here is derived from an EMBL/GenBank/DDBJ whole genome shotgun (WGS) entry which is preliminary data.</text>
</comment>
<protein>
    <submittedName>
        <fullName evidence="1">Uncharacterized protein</fullName>
    </submittedName>
</protein>
<evidence type="ECO:0000313" key="2">
    <source>
        <dbReference type="Proteomes" id="UP000005959"/>
    </source>
</evidence>
<proteinExistence type="predicted"/>
<dbReference type="EMBL" id="AGCI01000037">
    <property type="protein sequence ID" value="EHM43736.1"/>
    <property type="molecule type" value="Genomic_DNA"/>
</dbReference>
<gene>
    <name evidence="1" type="ORF">HMPREF0454_01718</name>
</gene>
<dbReference type="HOGENOM" id="CLU_3216933_0_0_6"/>
<name>G9Y591_HAFAL</name>
<dbReference type="Proteomes" id="UP000005959">
    <property type="component" value="Unassembled WGS sequence"/>
</dbReference>
<sequence length="44" mass="4879">MFPVYPFLPEAAAVLPATSSRLGIEASRIHSGKNRRDIIAMHEQ</sequence>
<reference evidence="1 2" key="1">
    <citation type="submission" date="2011-08" db="EMBL/GenBank/DDBJ databases">
        <authorList>
            <person name="Weinstock G."/>
            <person name="Sodergren E."/>
            <person name="Clifton S."/>
            <person name="Fulton L."/>
            <person name="Fulton B."/>
            <person name="Courtney L."/>
            <person name="Fronick C."/>
            <person name="Harrison M."/>
            <person name="Strong C."/>
            <person name="Farmer C."/>
            <person name="Delahaunty K."/>
            <person name="Markovic C."/>
            <person name="Hall O."/>
            <person name="Minx P."/>
            <person name="Tomlinson C."/>
            <person name="Mitreva M."/>
            <person name="Hou S."/>
            <person name="Chen J."/>
            <person name="Wollam A."/>
            <person name="Pepin K.H."/>
            <person name="Johnson M."/>
            <person name="Bhonagiri V."/>
            <person name="Zhang X."/>
            <person name="Suruliraj S."/>
            <person name="Warren W."/>
            <person name="Chinwalla A."/>
            <person name="Mardis E.R."/>
            <person name="Wilson R.K."/>
        </authorList>
    </citation>
    <scope>NUCLEOTIDE SEQUENCE [LARGE SCALE GENOMIC DNA]</scope>
    <source>
        <strain evidence="1 2">ATCC 51873</strain>
    </source>
</reference>
<organism evidence="1 2">
    <name type="scientific">Hafnia alvei ATCC 51873</name>
    <dbReference type="NCBI Taxonomy" id="1002364"/>
    <lineage>
        <taxon>Bacteria</taxon>
        <taxon>Pseudomonadati</taxon>
        <taxon>Pseudomonadota</taxon>
        <taxon>Gammaproteobacteria</taxon>
        <taxon>Enterobacterales</taxon>
        <taxon>Hafniaceae</taxon>
        <taxon>Hafnia</taxon>
    </lineage>
</organism>
<dbReference type="AlphaFoldDB" id="G9Y591"/>